<dbReference type="SUPFAM" id="SSF53756">
    <property type="entry name" value="UDP-Glycosyltransferase/glycogen phosphorylase"/>
    <property type="match status" value="1"/>
</dbReference>
<dbReference type="PANTHER" id="PTHR45947:SF3">
    <property type="entry name" value="SULFOQUINOVOSYL TRANSFERASE SQD2"/>
    <property type="match status" value="1"/>
</dbReference>
<comment type="caution">
    <text evidence="2">The sequence shown here is derived from an EMBL/GenBank/DDBJ whole genome shotgun (WGS) entry which is preliminary data.</text>
</comment>
<dbReference type="CDD" id="cd03801">
    <property type="entry name" value="GT4_PimA-like"/>
    <property type="match status" value="1"/>
</dbReference>
<sequence length="396" mass="44998">MQFPVPSETFASLEVNTLCEMGHELTVYALRTPHRLFKKMINQRNHDAVRIVHFRLCYIPSALLSIILQPRTAIDLLLWLIASCYRHPKRLGVSLLLMPVVMWHFSIIRKNPPDIAHLFWGHYPSLLGYLIYRYLPGVKLTQFLGAHDLITNHPSSFILANKLGHVITHSNYNIDLISANGVSREYIHVVHRGTQVSDVPSSSEKFRDISAPRFLSAGRLINTKGMNDVISIFHHVISLYPNARLTIAGDGPERKNLESLVGSLGLGHAVDFVGHVPQKQLFSEMTSAHFFLLMTRYGSERLPNVIKEAMLRQCVVITSQMPAIDELVSDMDTGFVVHSGDNQRAVKCIEKCLGDQEYAMNIADRAQALIINNFDIRKSMKRYMDYWNNYDNVTMS</sequence>
<dbReference type="GO" id="GO:0016757">
    <property type="term" value="F:glycosyltransferase activity"/>
    <property type="evidence" value="ECO:0007669"/>
    <property type="project" value="InterPro"/>
</dbReference>
<gene>
    <name evidence="2" type="ORF">J2T55_002419</name>
</gene>
<reference evidence="2" key="1">
    <citation type="submission" date="2022-08" db="EMBL/GenBank/DDBJ databases">
        <title>Genomic Encyclopedia of Type Strains, Phase III (KMG-III): the genomes of soil and plant-associated and newly described type strains.</title>
        <authorList>
            <person name="Whitman W."/>
        </authorList>
    </citation>
    <scope>NUCLEOTIDE SEQUENCE</scope>
    <source>
        <strain evidence="2">HMT 1</strain>
    </source>
</reference>
<evidence type="ECO:0000313" key="3">
    <source>
        <dbReference type="Proteomes" id="UP001204445"/>
    </source>
</evidence>
<dbReference type="EMBL" id="JANUCT010000021">
    <property type="protein sequence ID" value="MCS3904383.1"/>
    <property type="molecule type" value="Genomic_DNA"/>
</dbReference>
<evidence type="ECO:0000313" key="2">
    <source>
        <dbReference type="EMBL" id="MCS3904383.1"/>
    </source>
</evidence>
<organism evidence="2 3">
    <name type="scientific">Methylohalomonas lacus</name>
    <dbReference type="NCBI Taxonomy" id="398773"/>
    <lineage>
        <taxon>Bacteria</taxon>
        <taxon>Pseudomonadati</taxon>
        <taxon>Pseudomonadota</taxon>
        <taxon>Gammaproteobacteria</taxon>
        <taxon>Methylohalomonadales</taxon>
        <taxon>Methylohalomonadaceae</taxon>
        <taxon>Methylohalomonas</taxon>
    </lineage>
</organism>
<dbReference type="InterPro" id="IPR050194">
    <property type="entry name" value="Glycosyltransferase_grp1"/>
</dbReference>
<dbReference type="PANTHER" id="PTHR45947">
    <property type="entry name" value="SULFOQUINOVOSYL TRANSFERASE SQD2"/>
    <property type="match status" value="1"/>
</dbReference>
<dbReference type="InterPro" id="IPR001296">
    <property type="entry name" value="Glyco_trans_1"/>
</dbReference>
<dbReference type="RefSeq" id="WP_259057229.1">
    <property type="nucleotide sequence ID" value="NZ_JANUCT010000021.1"/>
</dbReference>
<dbReference type="AlphaFoldDB" id="A0AAE3HN10"/>
<protein>
    <submittedName>
        <fullName evidence="2">Glycosyltransferase involved in cell wall biosynthesis</fullName>
    </submittedName>
</protein>
<dbReference type="Gene3D" id="3.40.50.2000">
    <property type="entry name" value="Glycogen Phosphorylase B"/>
    <property type="match status" value="2"/>
</dbReference>
<proteinExistence type="predicted"/>
<keyword evidence="3" id="KW-1185">Reference proteome</keyword>
<dbReference type="Pfam" id="PF00534">
    <property type="entry name" value="Glycos_transf_1"/>
    <property type="match status" value="1"/>
</dbReference>
<accession>A0AAE3HN10</accession>
<feature type="domain" description="Glycosyl transferase family 1" evidence="1">
    <location>
        <begin position="212"/>
        <end position="367"/>
    </location>
</feature>
<evidence type="ECO:0000259" key="1">
    <source>
        <dbReference type="Pfam" id="PF00534"/>
    </source>
</evidence>
<name>A0AAE3HN10_9GAMM</name>
<dbReference type="Proteomes" id="UP001204445">
    <property type="component" value="Unassembled WGS sequence"/>
</dbReference>